<proteinExistence type="predicted"/>
<keyword evidence="4" id="KW-1185">Reference proteome</keyword>
<feature type="domain" description="SnoaL-like" evidence="2">
    <location>
        <begin position="34"/>
        <end position="147"/>
    </location>
</feature>
<keyword evidence="1" id="KW-0732">Signal</keyword>
<comment type="caution">
    <text evidence="3">The sequence shown here is derived from an EMBL/GenBank/DDBJ whole genome shotgun (WGS) entry which is preliminary data.</text>
</comment>
<dbReference type="Proteomes" id="UP000030152">
    <property type="component" value="Unassembled WGS sequence"/>
</dbReference>
<dbReference type="SUPFAM" id="SSF54427">
    <property type="entry name" value="NTF2-like"/>
    <property type="match status" value="1"/>
</dbReference>
<sequence length="172" mass="19489">MKKLILLTSALSIAATLYVNQPSATNTKDETATINTLLNDWHAAAGKADYNAYFDKIAADGHYMGTDATENWSKEQFSAFAKPYFDKGKAWNFKALERHVFFDKDGKTAWFDELLDTQMKICRGSGVLKKQGKDWKIKHYVLSMTVPNEVLKEVLPAKAKYEDAIIEKLRSK</sequence>
<dbReference type="OrthoDB" id="271716at2"/>
<evidence type="ECO:0000313" key="3">
    <source>
        <dbReference type="EMBL" id="KGO85356.1"/>
    </source>
</evidence>
<dbReference type="InterPro" id="IPR032710">
    <property type="entry name" value="NTF2-like_dom_sf"/>
</dbReference>
<accession>A0A0A2M166</accession>
<evidence type="ECO:0000259" key="2">
    <source>
        <dbReference type="Pfam" id="PF13474"/>
    </source>
</evidence>
<evidence type="ECO:0000313" key="4">
    <source>
        <dbReference type="Proteomes" id="UP000030152"/>
    </source>
</evidence>
<protein>
    <recommendedName>
        <fullName evidence="2">SnoaL-like domain-containing protein</fullName>
    </recommendedName>
</protein>
<reference evidence="3 4" key="1">
    <citation type="submission" date="2013-09" db="EMBL/GenBank/DDBJ databases">
        <authorList>
            <person name="Zeng Z."/>
            <person name="Chen C."/>
        </authorList>
    </citation>
    <scope>NUCLEOTIDE SEQUENCE [LARGE SCALE GENOMIC DNA]</scope>
    <source>
        <strain evidence="3 4">WB 3.3-2</strain>
    </source>
</reference>
<evidence type="ECO:0000256" key="1">
    <source>
        <dbReference type="SAM" id="SignalP"/>
    </source>
</evidence>
<dbReference type="eggNOG" id="COG4319">
    <property type="taxonomic scope" value="Bacteria"/>
</dbReference>
<feature type="chain" id="PRO_5001991698" description="SnoaL-like domain-containing protein" evidence="1">
    <location>
        <begin position="25"/>
        <end position="172"/>
    </location>
</feature>
<dbReference type="AlphaFoldDB" id="A0A0A2M166"/>
<gene>
    <name evidence="3" type="ORF">Q765_16560</name>
</gene>
<dbReference type="EMBL" id="JRLX01000023">
    <property type="protein sequence ID" value="KGO85356.1"/>
    <property type="molecule type" value="Genomic_DNA"/>
</dbReference>
<dbReference type="Pfam" id="PF13474">
    <property type="entry name" value="SnoaL_3"/>
    <property type="match status" value="1"/>
</dbReference>
<organism evidence="3 4">
    <name type="scientific">Flavobacterium rivuli WB 3.3-2 = DSM 21788</name>
    <dbReference type="NCBI Taxonomy" id="1121895"/>
    <lineage>
        <taxon>Bacteria</taxon>
        <taxon>Pseudomonadati</taxon>
        <taxon>Bacteroidota</taxon>
        <taxon>Flavobacteriia</taxon>
        <taxon>Flavobacteriales</taxon>
        <taxon>Flavobacteriaceae</taxon>
        <taxon>Flavobacterium</taxon>
    </lineage>
</organism>
<feature type="signal peptide" evidence="1">
    <location>
        <begin position="1"/>
        <end position="24"/>
    </location>
</feature>
<name>A0A0A2M166_9FLAO</name>
<dbReference type="Gene3D" id="3.10.450.50">
    <property type="match status" value="1"/>
</dbReference>
<dbReference type="STRING" id="1121895.GCA_000378485_01757"/>
<dbReference type="InterPro" id="IPR037401">
    <property type="entry name" value="SnoaL-like"/>
</dbReference>
<dbReference type="RefSeq" id="WP_020212911.1">
    <property type="nucleotide sequence ID" value="NZ_JRLX01000023.1"/>
</dbReference>